<accession>A0ABS8Y6E7</accession>
<dbReference type="EMBL" id="JACEIK010019265">
    <property type="protein sequence ID" value="MCE5166102.1"/>
    <property type="molecule type" value="Genomic_DNA"/>
</dbReference>
<reference evidence="2 3" key="1">
    <citation type="journal article" date="2021" name="BMC Genomics">
        <title>Datura genome reveals duplications of psychoactive alkaloid biosynthetic genes and high mutation rate following tissue culture.</title>
        <authorList>
            <person name="Rajewski A."/>
            <person name="Carter-House D."/>
            <person name="Stajich J."/>
            <person name="Litt A."/>
        </authorList>
    </citation>
    <scope>NUCLEOTIDE SEQUENCE [LARGE SCALE GENOMIC DNA]</scope>
    <source>
        <strain evidence="2">AR-01</strain>
    </source>
</reference>
<comment type="caution">
    <text evidence="2">The sequence shown here is derived from an EMBL/GenBank/DDBJ whole genome shotgun (WGS) entry which is preliminary data.</text>
</comment>
<feature type="region of interest" description="Disordered" evidence="1">
    <location>
        <begin position="1"/>
        <end position="46"/>
    </location>
</feature>
<feature type="compositionally biased region" description="Basic and acidic residues" evidence="1">
    <location>
        <begin position="1"/>
        <end position="36"/>
    </location>
</feature>
<feature type="compositionally biased region" description="Basic and acidic residues" evidence="1">
    <location>
        <begin position="69"/>
        <end position="81"/>
    </location>
</feature>
<organism evidence="2 3">
    <name type="scientific">Datura stramonium</name>
    <name type="common">Jimsonweed</name>
    <name type="synonym">Common thornapple</name>
    <dbReference type="NCBI Taxonomy" id="4076"/>
    <lineage>
        <taxon>Eukaryota</taxon>
        <taxon>Viridiplantae</taxon>
        <taxon>Streptophyta</taxon>
        <taxon>Embryophyta</taxon>
        <taxon>Tracheophyta</taxon>
        <taxon>Spermatophyta</taxon>
        <taxon>Magnoliopsida</taxon>
        <taxon>eudicotyledons</taxon>
        <taxon>Gunneridae</taxon>
        <taxon>Pentapetalae</taxon>
        <taxon>asterids</taxon>
        <taxon>lamiids</taxon>
        <taxon>Solanales</taxon>
        <taxon>Solanaceae</taxon>
        <taxon>Solanoideae</taxon>
        <taxon>Datureae</taxon>
        <taxon>Datura</taxon>
    </lineage>
</organism>
<feature type="region of interest" description="Disordered" evidence="1">
    <location>
        <begin position="69"/>
        <end position="108"/>
    </location>
</feature>
<protein>
    <submittedName>
        <fullName evidence="2">Uncharacterized protein</fullName>
    </submittedName>
</protein>
<evidence type="ECO:0000313" key="3">
    <source>
        <dbReference type="Proteomes" id="UP000823775"/>
    </source>
</evidence>
<evidence type="ECO:0000256" key="1">
    <source>
        <dbReference type="SAM" id="MobiDB-lite"/>
    </source>
</evidence>
<keyword evidence="3" id="KW-1185">Reference proteome</keyword>
<evidence type="ECO:0000313" key="2">
    <source>
        <dbReference type="EMBL" id="MCE5166102.1"/>
    </source>
</evidence>
<dbReference type="Proteomes" id="UP000823775">
    <property type="component" value="Unassembled WGS sequence"/>
</dbReference>
<feature type="non-terminal residue" evidence="2">
    <location>
        <position position="168"/>
    </location>
</feature>
<gene>
    <name evidence="2" type="ORF">HAX54_014779</name>
</gene>
<sequence>MSSEKKCEIEIKEKRDDHEIKKERDDHEVEREKQESLSEDISYSNSIIPTSSTCSDSLVGTHEKVYIEEPSLDKDNPKEIETTCPMKQGDIDEDSYNDTPSLFDENEHDFDDSHIISFDKTRDFGGGLSQSESRCDSLTFDSPLLVDIRMKNCDQENFKNRGCKDKKE</sequence>
<proteinExistence type="predicted"/>
<name>A0ABS8Y6E7_DATST</name>